<evidence type="ECO:0000256" key="1">
    <source>
        <dbReference type="SAM" id="MobiDB-lite"/>
    </source>
</evidence>
<organism evidence="2">
    <name type="scientific">Chromera velia CCMP2878</name>
    <dbReference type="NCBI Taxonomy" id="1169474"/>
    <lineage>
        <taxon>Eukaryota</taxon>
        <taxon>Sar</taxon>
        <taxon>Alveolata</taxon>
        <taxon>Colpodellida</taxon>
        <taxon>Chromeraceae</taxon>
        <taxon>Chromera</taxon>
    </lineage>
</organism>
<evidence type="ECO:0000313" key="2">
    <source>
        <dbReference type="EMBL" id="CEM54207.1"/>
    </source>
</evidence>
<reference evidence="2" key="1">
    <citation type="submission" date="2014-11" db="EMBL/GenBank/DDBJ databases">
        <authorList>
            <person name="Otto D Thomas"/>
            <person name="Naeem Raeece"/>
        </authorList>
    </citation>
    <scope>NUCLEOTIDE SEQUENCE</scope>
</reference>
<feature type="compositionally biased region" description="Basic and acidic residues" evidence="1">
    <location>
        <begin position="9"/>
        <end position="21"/>
    </location>
</feature>
<dbReference type="AlphaFoldDB" id="A0A0G4IAY3"/>
<dbReference type="EMBL" id="CDMZ01005765">
    <property type="protein sequence ID" value="CEM54207.1"/>
    <property type="molecule type" value="Genomic_DNA"/>
</dbReference>
<protein>
    <submittedName>
        <fullName evidence="2">Uncharacterized protein</fullName>
    </submittedName>
</protein>
<sequence length="107" mass="11538">MSSLCLDGRSAEPERRRSMSEEKEEDDDDDECNGSLVAGGKGAFRARGLWWGSGQRGRRCTGRGRGGGAEKRKENGLEELASGGCLTTLRRKKRGGVSNVPDGQSLH</sequence>
<feature type="region of interest" description="Disordered" evidence="1">
    <location>
        <begin position="1"/>
        <end position="39"/>
    </location>
</feature>
<feature type="region of interest" description="Disordered" evidence="1">
    <location>
        <begin position="53"/>
        <end position="76"/>
    </location>
</feature>
<proteinExistence type="predicted"/>
<gene>
    <name evidence="2" type="ORF">Cvel_2133</name>
</gene>
<dbReference type="VEuPathDB" id="CryptoDB:Cvel_2133"/>
<name>A0A0G4IAY3_9ALVE</name>
<feature type="compositionally biased region" description="Acidic residues" evidence="1">
    <location>
        <begin position="22"/>
        <end position="32"/>
    </location>
</feature>
<accession>A0A0G4IAY3</accession>